<dbReference type="InterPro" id="IPR050425">
    <property type="entry name" value="NAD(P)_dehydrat-like"/>
</dbReference>
<dbReference type="Pfam" id="PF01073">
    <property type="entry name" value="3Beta_HSD"/>
    <property type="match status" value="1"/>
</dbReference>
<dbReference type="PANTHER" id="PTHR10366:SF563">
    <property type="entry name" value="CINNAMOYL-COA REDUCTASE 16"/>
    <property type="match status" value="1"/>
</dbReference>
<dbReference type="InterPro" id="IPR002225">
    <property type="entry name" value="3Beta_OHSteriod_DH/Estase"/>
</dbReference>
<name>A0AAP0WPP3_LIQFO</name>
<organism evidence="4 5">
    <name type="scientific">Liquidambar formosana</name>
    <name type="common">Formosan gum</name>
    <dbReference type="NCBI Taxonomy" id="63359"/>
    <lineage>
        <taxon>Eukaryota</taxon>
        <taxon>Viridiplantae</taxon>
        <taxon>Streptophyta</taxon>
        <taxon>Embryophyta</taxon>
        <taxon>Tracheophyta</taxon>
        <taxon>Spermatophyta</taxon>
        <taxon>Magnoliopsida</taxon>
        <taxon>eudicotyledons</taxon>
        <taxon>Gunneridae</taxon>
        <taxon>Pentapetalae</taxon>
        <taxon>Saxifragales</taxon>
        <taxon>Altingiaceae</taxon>
        <taxon>Liquidambar</taxon>
    </lineage>
</organism>
<evidence type="ECO:0000256" key="2">
    <source>
        <dbReference type="ARBA" id="ARBA00023002"/>
    </source>
</evidence>
<dbReference type="Proteomes" id="UP001415857">
    <property type="component" value="Unassembled WGS sequence"/>
</dbReference>
<dbReference type="Gene3D" id="3.40.50.720">
    <property type="entry name" value="NAD(P)-binding Rossmann-like Domain"/>
    <property type="match status" value="1"/>
</dbReference>
<evidence type="ECO:0000259" key="3">
    <source>
        <dbReference type="Pfam" id="PF01073"/>
    </source>
</evidence>
<proteinExistence type="predicted"/>
<comment type="caution">
    <text evidence="4">The sequence shown here is derived from an EMBL/GenBank/DDBJ whole genome shotgun (WGS) entry which is preliminary data.</text>
</comment>
<protein>
    <recommendedName>
        <fullName evidence="3">3-beta hydroxysteroid dehydrogenase/isomerase domain-containing protein</fullName>
    </recommendedName>
</protein>
<sequence length="175" mass="19863">MWDPYGMNGLDFNRPSIAMERILTQVYQERKKDISYLTNLPGASEKLKIFNADLDKPDSFDDPIQDALEFFTSLPQLISRNKEPEETVTKRAINGTLGILKACLNSKTVKRVVYTSSASAVVFNDKGEDIMDESSWSDVDFIRAQNPYGASYMISKTSTERAGSQICRRKMDWIL</sequence>
<evidence type="ECO:0000313" key="5">
    <source>
        <dbReference type="Proteomes" id="UP001415857"/>
    </source>
</evidence>
<keyword evidence="1" id="KW-0521">NADP</keyword>
<dbReference type="GO" id="GO:0006694">
    <property type="term" value="P:steroid biosynthetic process"/>
    <property type="evidence" value="ECO:0007669"/>
    <property type="project" value="InterPro"/>
</dbReference>
<reference evidence="4 5" key="1">
    <citation type="journal article" date="2024" name="Plant J.">
        <title>Genome sequences and population genomics reveal climatic adaptation and genomic divergence between two closely related sweetgum species.</title>
        <authorList>
            <person name="Xu W.Q."/>
            <person name="Ren C.Q."/>
            <person name="Zhang X.Y."/>
            <person name="Comes H.P."/>
            <person name="Liu X.H."/>
            <person name="Li Y.G."/>
            <person name="Kettle C.J."/>
            <person name="Jalonen R."/>
            <person name="Gaisberger H."/>
            <person name="Ma Y.Z."/>
            <person name="Qiu Y.X."/>
        </authorList>
    </citation>
    <scope>NUCLEOTIDE SEQUENCE [LARGE SCALE GENOMIC DNA]</scope>
    <source>
        <strain evidence="4">Hangzhou</strain>
    </source>
</reference>
<dbReference type="AlphaFoldDB" id="A0AAP0WPP3"/>
<gene>
    <name evidence="4" type="ORF">L1049_019144</name>
</gene>
<dbReference type="InterPro" id="IPR036291">
    <property type="entry name" value="NAD(P)-bd_dom_sf"/>
</dbReference>
<keyword evidence="2" id="KW-0560">Oxidoreductase</keyword>
<keyword evidence="5" id="KW-1185">Reference proteome</keyword>
<accession>A0AAP0WPP3</accession>
<dbReference type="SUPFAM" id="SSF51735">
    <property type="entry name" value="NAD(P)-binding Rossmann-fold domains"/>
    <property type="match status" value="1"/>
</dbReference>
<dbReference type="PANTHER" id="PTHR10366">
    <property type="entry name" value="NAD DEPENDENT EPIMERASE/DEHYDRATASE"/>
    <property type="match status" value="1"/>
</dbReference>
<dbReference type="EMBL" id="JBBPBK010000012">
    <property type="protein sequence ID" value="KAK9274330.1"/>
    <property type="molecule type" value="Genomic_DNA"/>
</dbReference>
<feature type="domain" description="3-beta hydroxysteroid dehydrogenase/isomerase" evidence="3">
    <location>
        <begin position="49"/>
        <end position="135"/>
    </location>
</feature>
<evidence type="ECO:0000313" key="4">
    <source>
        <dbReference type="EMBL" id="KAK9274330.1"/>
    </source>
</evidence>
<evidence type="ECO:0000256" key="1">
    <source>
        <dbReference type="ARBA" id="ARBA00022857"/>
    </source>
</evidence>
<dbReference type="GO" id="GO:0016616">
    <property type="term" value="F:oxidoreductase activity, acting on the CH-OH group of donors, NAD or NADP as acceptor"/>
    <property type="evidence" value="ECO:0007669"/>
    <property type="project" value="InterPro"/>
</dbReference>